<evidence type="ECO:0000256" key="1">
    <source>
        <dbReference type="SAM" id="MobiDB-lite"/>
    </source>
</evidence>
<dbReference type="Proteomes" id="UP000054683">
    <property type="component" value="Unassembled WGS sequence"/>
</dbReference>
<gene>
    <name evidence="2" type="ORF">AWB69_07239</name>
</gene>
<name>A0A158J7I0_9BURK</name>
<feature type="compositionally biased region" description="Basic and acidic residues" evidence="1">
    <location>
        <begin position="134"/>
        <end position="165"/>
    </location>
</feature>
<accession>A0A158J7I0</accession>
<sequence>MVCAAAESGFVFELSSPDWLLSNDAASVQGKVRNGECTSRPVCHCCLKASNHTKISTARADKQFLKGALVCCSEEISFESRPRASYRWRSLHRSIGVSRMQVREAIIALEVPGVRRACRVGHLGGRSTRVAVRDVRSAARARPDRDAAHAGGDRKQNRGARRDRTQGFGPRPALLCVARCGKT</sequence>
<protein>
    <submittedName>
        <fullName evidence="2">Uncharacterized protein</fullName>
    </submittedName>
</protein>
<evidence type="ECO:0000313" key="2">
    <source>
        <dbReference type="EMBL" id="SAL64319.1"/>
    </source>
</evidence>
<dbReference type="EMBL" id="FCOK02000072">
    <property type="protein sequence ID" value="SAL64319.1"/>
    <property type="molecule type" value="Genomic_DNA"/>
</dbReference>
<proteinExistence type="predicted"/>
<evidence type="ECO:0000313" key="3">
    <source>
        <dbReference type="Proteomes" id="UP000054683"/>
    </source>
</evidence>
<dbReference type="AlphaFoldDB" id="A0A158J7I0"/>
<organism evidence="2 3">
    <name type="scientific">Caballeronia udeis</name>
    <dbReference type="NCBI Taxonomy" id="1232866"/>
    <lineage>
        <taxon>Bacteria</taxon>
        <taxon>Pseudomonadati</taxon>
        <taxon>Pseudomonadota</taxon>
        <taxon>Betaproteobacteria</taxon>
        <taxon>Burkholderiales</taxon>
        <taxon>Burkholderiaceae</taxon>
        <taxon>Caballeronia</taxon>
    </lineage>
</organism>
<feature type="region of interest" description="Disordered" evidence="1">
    <location>
        <begin position="134"/>
        <end position="170"/>
    </location>
</feature>
<reference evidence="2 3" key="1">
    <citation type="submission" date="2016-01" db="EMBL/GenBank/DDBJ databases">
        <authorList>
            <person name="Oliw E.H."/>
        </authorList>
    </citation>
    <scope>NUCLEOTIDE SEQUENCE [LARGE SCALE GENOMIC DNA]</scope>
    <source>
        <strain evidence="2">LMG 27134</strain>
    </source>
</reference>